<evidence type="ECO:0000313" key="3">
    <source>
        <dbReference type="Proteomes" id="UP001221898"/>
    </source>
</evidence>
<feature type="compositionally biased region" description="Polar residues" evidence="1">
    <location>
        <begin position="63"/>
        <end position="76"/>
    </location>
</feature>
<proteinExistence type="predicted"/>
<gene>
    <name evidence="2" type="ORF">AAFF_G00413030</name>
</gene>
<protein>
    <submittedName>
        <fullName evidence="2">Uncharacterized protein</fullName>
    </submittedName>
</protein>
<dbReference type="EMBL" id="JAINUG010000084">
    <property type="protein sequence ID" value="KAJ8399265.1"/>
    <property type="molecule type" value="Genomic_DNA"/>
</dbReference>
<dbReference type="Proteomes" id="UP001221898">
    <property type="component" value="Unassembled WGS sequence"/>
</dbReference>
<accession>A0AAD7SB47</accession>
<evidence type="ECO:0000313" key="2">
    <source>
        <dbReference type="EMBL" id="KAJ8399265.1"/>
    </source>
</evidence>
<sequence>MCGTVSTGLIGSDGLGRAAAPNLSYSVRPRADTDPSMRTDSWGKKPDGSVTTPGSLCWLGARSTRQGQRAQTKNGS</sequence>
<reference evidence="2" key="1">
    <citation type="journal article" date="2023" name="Science">
        <title>Genome structures resolve the early diversification of teleost fishes.</title>
        <authorList>
            <person name="Parey E."/>
            <person name="Louis A."/>
            <person name="Montfort J."/>
            <person name="Bouchez O."/>
            <person name="Roques C."/>
            <person name="Iampietro C."/>
            <person name="Lluch J."/>
            <person name="Castinel A."/>
            <person name="Donnadieu C."/>
            <person name="Desvignes T."/>
            <person name="Floi Bucao C."/>
            <person name="Jouanno E."/>
            <person name="Wen M."/>
            <person name="Mejri S."/>
            <person name="Dirks R."/>
            <person name="Jansen H."/>
            <person name="Henkel C."/>
            <person name="Chen W.J."/>
            <person name="Zahm M."/>
            <person name="Cabau C."/>
            <person name="Klopp C."/>
            <person name="Thompson A.W."/>
            <person name="Robinson-Rechavi M."/>
            <person name="Braasch I."/>
            <person name="Lecointre G."/>
            <person name="Bobe J."/>
            <person name="Postlethwait J.H."/>
            <person name="Berthelot C."/>
            <person name="Roest Crollius H."/>
            <person name="Guiguen Y."/>
        </authorList>
    </citation>
    <scope>NUCLEOTIDE SEQUENCE</scope>
    <source>
        <strain evidence="2">NC1722</strain>
    </source>
</reference>
<feature type="compositionally biased region" description="Basic and acidic residues" evidence="1">
    <location>
        <begin position="29"/>
        <end position="47"/>
    </location>
</feature>
<dbReference type="AlphaFoldDB" id="A0AAD7SB47"/>
<evidence type="ECO:0000256" key="1">
    <source>
        <dbReference type="SAM" id="MobiDB-lite"/>
    </source>
</evidence>
<feature type="region of interest" description="Disordered" evidence="1">
    <location>
        <begin position="1"/>
        <end position="76"/>
    </location>
</feature>
<keyword evidence="3" id="KW-1185">Reference proteome</keyword>
<comment type="caution">
    <text evidence="2">The sequence shown here is derived from an EMBL/GenBank/DDBJ whole genome shotgun (WGS) entry which is preliminary data.</text>
</comment>
<name>A0AAD7SB47_9TELE</name>
<organism evidence="2 3">
    <name type="scientific">Aldrovandia affinis</name>
    <dbReference type="NCBI Taxonomy" id="143900"/>
    <lineage>
        <taxon>Eukaryota</taxon>
        <taxon>Metazoa</taxon>
        <taxon>Chordata</taxon>
        <taxon>Craniata</taxon>
        <taxon>Vertebrata</taxon>
        <taxon>Euteleostomi</taxon>
        <taxon>Actinopterygii</taxon>
        <taxon>Neopterygii</taxon>
        <taxon>Teleostei</taxon>
        <taxon>Notacanthiformes</taxon>
        <taxon>Halosauridae</taxon>
        <taxon>Aldrovandia</taxon>
    </lineage>
</organism>